<feature type="signal peptide" evidence="1">
    <location>
        <begin position="1"/>
        <end position="19"/>
    </location>
</feature>
<reference evidence="3" key="2">
    <citation type="submission" date="2017-09" db="EMBL/GenBank/DDBJ databases">
        <title>FDA dAtabase for Regulatory Grade micrObial Sequences (FDA-ARGOS): Supporting development and validation of Infectious Disease Dx tests.</title>
        <authorList>
            <person name="Minogue T."/>
            <person name="Wolcott M."/>
            <person name="Wasieloski L."/>
            <person name="Aguilar W."/>
            <person name="Moore D."/>
            <person name="Tallon L.J."/>
            <person name="Sadzewicz L."/>
            <person name="Ott S."/>
            <person name="Zhao X."/>
            <person name="Nagaraj S."/>
            <person name="Vavikolanu K."/>
            <person name="Aluvathingal J."/>
            <person name="Nadendla S."/>
            <person name="Sichtig H."/>
        </authorList>
    </citation>
    <scope>NUCLEOTIDE SEQUENCE</scope>
    <source>
        <strain evidence="3">FDAARGOS_387</strain>
    </source>
</reference>
<organism evidence="3 5">
    <name type="scientific">Budvicia aquatica</name>
    <dbReference type="NCBI Taxonomy" id="82979"/>
    <lineage>
        <taxon>Bacteria</taxon>
        <taxon>Pseudomonadati</taxon>
        <taxon>Pseudomonadota</taxon>
        <taxon>Gammaproteobacteria</taxon>
        <taxon>Enterobacterales</taxon>
        <taxon>Budviciaceae</taxon>
        <taxon>Budvicia</taxon>
    </lineage>
</organism>
<accession>A0A2C6DL62</accession>
<dbReference type="InterPro" id="IPR031939">
    <property type="entry name" value="Adhesin_E-like"/>
</dbReference>
<evidence type="ECO:0000259" key="2">
    <source>
        <dbReference type="Pfam" id="PF16747"/>
    </source>
</evidence>
<evidence type="ECO:0000313" key="6">
    <source>
        <dbReference type="Proteomes" id="UP000373449"/>
    </source>
</evidence>
<dbReference type="PROSITE" id="PS51257">
    <property type="entry name" value="PROKAR_LIPOPROTEIN"/>
    <property type="match status" value="1"/>
</dbReference>
<feature type="chain" id="PRO_5044065408" description="Surface-adhesin protein E-like domain-containing protein" evidence="1">
    <location>
        <begin position="20"/>
        <end position="118"/>
    </location>
</feature>
<evidence type="ECO:0000313" key="3">
    <source>
        <dbReference type="EMBL" id="PHI29072.1"/>
    </source>
</evidence>
<dbReference type="EMBL" id="PDDX01000001">
    <property type="protein sequence ID" value="PHI29072.1"/>
    <property type="molecule type" value="Genomic_DNA"/>
</dbReference>
<name>A0A2C6DL62_9GAMM</name>
<dbReference type="Proteomes" id="UP000373449">
    <property type="component" value="Unassembled WGS sequence"/>
</dbReference>
<sequence length="118" mass="13280">MNKLITVILGLLLSSACYASGNWVKIMENEDAVLFLDKDSITQTQVEHVKRAELIFNNKKNAYSTVTVYEINCKSKQDHRVKISDYEKADAQGKLLGSQVINEPLEPADQRAVDLICH</sequence>
<evidence type="ECO:0000313" key="5">
    <source>
        <dbReference type="Proteomes" id="UP000224974"/>
    </source>
</evidence>
<keyword evidence="5" id="KW-1185">Reference proteome</keyword>
<dbReference type="EMBL" id="CAADJA010000002">
    <property type="protein sequence ID" value="VFS47230.1"/>
    <property type="molecule type" value="Genomic_DNA"/>
</dbReference>
<evidence type="ECO:0000256" key="1">
    <source>
        <dbReference type="SAM" id="SignalP"/>
    </source>
</evidence>
<feature type="domain" description="Surface-adhesin protein E-like" evidence="2">
    <location>
        <begin position="23"/>
        <end position="109"/>
    </location>
</feature>
<dbReference type="AlphaFoldDB" id="A0A2C6DL62"/>
<reference evidence="5" key="1">
    <citation type="submission" date="2017-09" db="EMBL/GenBank/DDBJ databases">
        <title>FDA dAtabase for Regulatory Grade micrObial Sequences (FDA-ARGOS): Supporting development and validation of Infectious Disease Dx tests.</title>
        <authorList>
            <person name="Minogue T."/>
            <person name="Wolcott M."/>
            <person name="Wasieloski L."/>
            <person name="Aguilar W."/>
            <person name="Moore D."/>
            <person name="Tallon L."/>
            <person name="Sadzewicz L."/>
            <person name="Ott S."/>
            <person name="Zhao X."/>
            <person name="Nagaraj S."/>
            <person name="Vavikolanu K."/>
            <person name="Aluvathingal J."/>
            <person name="Nadendla S."/>
            <person name="Sichtig H."/>
        </authorList>
    </citation>
    <scope>NUCLEOTIDE SEQUENCE [LARGE SCALE GENOMIC DNA]</scope>
    <source>
        <strain evidence="5">FDAARGOS_387</strain>
    </source>
</reference>
<dbReference type="RefSeq" id="WP_029096339.1">
    <property type="nucleotide sequence ID" value="NZ_CAADJA010000002.1"/>
</dbReference>
<gene>
    <name evidence="3" type="ORF">CRN84_06945</name>
    <name evidence="4" type="ORF">NCTC12282_02165</name>
</gene>
<reference evidence="4 6" key="3">
    <citation type="submission" date="2019-03" db="EMBL/GenBank/DDBJ databases">
        <authorList>
            <consortium name="Pathogen Informatics"/>
        </authorList>
    </citation>
    <scope>NUCLEOTIDE SEQUENCE [LARGE SCALE GENOMIC DNA]</scope>
    <source>
        <strain evidence="4 6">NCTC12282</strain>
    </source>
</reference>
<protein>
    <recommendedName>
        <fullName evidence="2">Surface-adhesin protein E-like domain-containing protein</fullName>
    </recommendedName>
</protein>
<evidence type="ECO:0000313" key="4">
    <source>
        <dbReference type="EMBL" id="VFS47230.1"/>
    </source>
</evidence>
<proteinExistence type="predicted"/>
<keyword evidence="1" id="KW-0732">Signal</keyword>
<dbReference type="Proteomes" id="UP000224974">
    <property type="component" value="Unassembled WGS sequence"/>
</dbReference>
<dbReference type="Pfam" id="PF16747">
    <property type="entry name" value="Adhesin_E"/>
    <property type="match status" value="1"/>
</dbReference>